<proteinExistence type="predicted"/>
<reference evidence="1" key="1">
    <citation type="journal article" date="2014" name="Front. Microbiol.">
        <title>High frequency of phylogenetically diverse reductive dehalogenase-homologous genes in deep subseafloor sedimentary metagenomes.</title>
        <authorList>
            <person name="Kawai M."/>
            <person name="Futagami T."/>
            <person name="Toyoda A."/>
            <person name="Takaki Y."/>
            <person name="Nishi S."/>
            <person name="Hori S."/>
            <person name="Arai W."/>
            <person name="Tsubouchi T."/>
            <person name="Morono Y."/>
            <person name="Uchiyama I."/>
            <person name="Ito T."/>
            <person name="Fujiyama A."/>
            <person name="Inagaki F."/>
            <person name="Takami H."/>
        </authorList>
    </citation>
    <scope>NUCLEOTIDE SEQUENCE</scope>
    <source>
        <strain evidence="1">Expedition CK06-06</strain>
    </source>
</reference>
<name>X1D472_9ZZZZ</name>
<comment type="caution">
    <text evidence="1">The sequence shown here is derived from an EMBL/GenBank/DDBJ whole genome shotgun (WGS) entry which is preliminary data.</text>
</comment>
<feature type="non-terminal residue" evidence="1">
    <location>
        <position position="1"/>
    </location>
</feature>
<sequence length="75" mass="8433">LLRFLHIGYYRHDTWNWTVGNGEANLLFPDDTTPGAMVQLANKPTDAGDQIQVCAYVVTADIVFFNPSYELVEIS</sequence>
<dbReference type="AlphaFoldDB" id="X1D472"/>
<gene>
    <name evidence="1" type="ORF">S01H4_45536</name>
</gene>
<accession>X1D472</accession>
<protein>
    <submittedName>
        <fullName evidence="1">Uncharacterized protein</fullName>
    </submittedName>
</protein>
<organism evidence="1">
    <name type="scientific">marine sediment metagenome</name>
    <dbReference type="NCBI Taxonomy" id="412755"/>
    <lineage>
        <taxon>unclassified sequences</taxon>
        <taxon>metagenomes</taxon>
        <taxon>ecological metagenomes</taxon>
    </lineage>
</organism>
<dbReference type="EMBL" id="BART01025358">
    <property type="protein sequence ID" value="GAG99922.1"/>
    <property type="molecule type" value="Genomic_DNA"/>
</dbReference>
<evidence type="ECO:0000313" key="1">
    <source>
        <dbReference type="EMBL" id="GAG99922.1"/>
    </source>
</evidence>